<organism evidence="1 2">
    <name type="scientific">Anaerosolibacter carboniphilus</name>
    <dbReference type="NCBI Taxonomy" id="1417629"/>
    <lineage>
        <taxon>Bacteria</taxon>
        <taxon>Bacillati</taxon>
        <taxon>Bacillota</taxon>
        <taxon>Clostridia</taxon>
        <taxon>Peptostreptococcales</taxon>
        <taxon>Thermotaleaceae</taxon>
        <taxon>Anaerosolibacter</taxon>
    </lineage>
</organism>
<sequence>MKVRTNFIDMKELFCIGLKDNMYTIATVLSKVK</sequence>
<evidence type="ECO:0000313" key="2">
    <source>
        <dbReference type="Proteomes" id="UP000579281"/>
    </source>
</evidence>
<dbReference type="Proteomes" id="UP000579281">
    <property type="component" value="Unassembled WGS sequence"/>
</dbReference>
<name>A0A841KW13_9FIRM</name>
<reference evidence="1 2" key="1">
    <citation type="submission" date="2020-08" db="EMBL/GenBank/DDBJ databases">
        <title>Genomic Encyclopedia of Type Strains, Phase IV (KMG-IV): sequencing the most valuable type-strain genomes for metagenomic binning, comparative biology and taxonomic classification.</title>
        <authorList>
            <person name="Goeker M."/>
        </authorList>
    </citation>
    <scope>NUCLEOTIDE SEQUENCE [LARGE SCALE GENOMIC DNA]</scope>
    <source>
        <strain evidence="1 2">DSM 103526</strain>
    </source>
</reference>
<comment type="caution">
    <text evidence="1">The sequence shown here is derived from an EMBL/GenBank/DDBJ whole genome shotgun (WGS) entry which is preliminary data.</text>
</comment>
<keyword evidence="2" id="KW-1185">Reference proteome</keyword>
<dbReference type="AlphaFoldDB" id="A0A841KW13"/>
<proteinExistence type="predicted"/>
<dbReference type="EMBL" id="JACHEN010000002">
    <property type="protein sequence ID" value="MBB6214365.1"/>
    <property type="molecule type" value="Genomic_DNA"/>
</dbReference>
<evidence type="ECO:0000313" key="1">
    <source>
        <dbReference type="EMBL" id="MBB6214365.1"/>
    </source>
</evidence>
<accession>A0A841KW13</accession>
<gene>
    <name evidence="1" type="ORF">HNQ80_000445</name>
</gene>
<protein>
    <submittedName>
        <fullName evidence="1">Uncharacterized protein</fullName>
    </submittedName>
</protein>